<proteinExistence type="predicted"/>
<evidence type="ECO:0008006" key="6">
    <source>
        <dbReference type="Google" id="ProtNLM"/>
    </source>
</evidence>
<dbReference type="OrthoDB" id="9806195at2"/>
<feature type="transmembrane region" description="Helical" evidence="1">
    <location>
        <begin position="202"/>
        <end position="224"/>
    </location>
</feature>
<keyword evidence="1" id="KW-1133">Transmembrane helix</keyword>
<accession>A0A0F4PTN1</accession>
<protein>
    <recommendedName>
        <fullName evidence="6">PepSY domain-containing protein</fullName>
    </recommendedName>
</protein>
<organism evidence="2 4">
    <name type="scientific">Pseudoalteromonas ruthenica</name>
    <dbReference type="NCBI Taxonomy" id="151081"/>
    <lineage>
        <taxon>Bacteria</taxon>
        <taxon>Pseudomonadati</taxon>
        <taxon>Pseudomonadota</taxon>
        <taxon>Gammaproteobacteria</taxon>
        <taxon>Alteromonadales</taxon>
        <taxon>Pseudoalteromonadaceae</taxon>
        <taxon>Pseudoalteromonas</taxon>
    </lineage>
</organism>
<gene>
    <name evidence="3" type="ORF">CWC05_08730</name>
    <name evidence="2" type="ORF">TW72_12020</name>
</gene>
<keyword evidence="4" id="KW-1185">Reference proteome</keyword>
<keyword evidence="1" id="KW-0472">Membrane</keyword>
<dbReference type="AlphaFoldDB" id="A0A0F4PTN1"/>
<reference evidence="2 4" key="1">
    <citation type="journal article" date="2015" name="BMC Genomics">
        <title>Genome mining reveals unlocked bioactive potential of marine Gram-negative bacteria.</title>
        <authorList>
            <person name="Machado H."/>
            <person name="Sonnenschein E.C."/>
            <person name="Melchiorsen J."/>
            <person name="Gram L."/>
        </authorList>
    </citation>
    <scope>NUCLEOTIDE SEQUENCE [LARGE SCALE GENOMIC DNA]</scope>
    <source>
        <strain evidence="2 4">S3137</strain>
    </source>
</reference>
<dbReference type="EMBL" id="PNCG01000009">
    <property type="protein sequence ID" value="TMP87173.1"/>
    <property type="molecule type" value="Genomic_DNA"/>
</dbReference>
<keyword evidence="1" id="KW-0812">Transmembrane</keyword>
<dbReference type="STRING" id="151081.TW72_12020"/>
<evidence type="ECO:0000313" key="4">
    <source>
        <dbReference type="Proteomes" id="UP000033664"/>
    </source>
</evidence>
<reference evidence="3" key="4">
    <citation type="submission" date="2019-09" db="EMBL/GenBank/DDBJ databases">
        <title>Co-occurence of chitin degradation, pigmentation and bioactivity in marine Pseudoalteromonas.</title>
        <authorList>
            <person name="Sonnenschein E.C."/>
            <person name="Bech P.K."/>
        </authorList>
    </citation>
    <scope>NUCLEOTIDE SEQUENCE</scope>
    <source>
        <strain evidence="3">S2897</strain>
    </source>
</reference>
<reference evidence="3 5" key="2">
    <citation type="submission" date="2017-12" db="EMBL/GenBank/DDBJ databases">
        <authorList>
            <person name="Paulsen S."/>
            <person name="Gram L.K."/>
        </authorList>
    </citation>
    <scope>NUCLEOTIDE SEQUENCE [LARGE SCALE GENOMIC DNA]</scope>
    <source>
        <strain evidence="3 5">S2897</strain>
    </source>
</reference>
<evidence type="ECO:0000256" key="1">
    <source>
        <dbReference type="SAM" id="Phobius"/>
    </source>
</evidence>
<reference evidence="5" key="3">
    <citation type="submission" date="2019-06" db="EMBL/GenBank/DDBJ databases">
        <title>Co-occurence of chitin degradation, pigmentation and bioactivity in marine Pseudoalteromonas.</title>
        <authorList>
            <person name="Sonnenschein E.C."/>
            <person name="Bech P.K."/>
        </authorList>
    </citation>
    <scope>NUCLEOTIDE SEQUENCE [LARGE SCALE GENOMIC DNA]</scope>
    <source>
        <strain evidence="5">S2897</strain>
    </source>
</reference>
<dbReference type="Proteomes" id="UP000305874">
    <property type="component" value="Unassembled WGS sequence"/>
</dbReference>
<sequence length="235" mass="26993">MLSTARKYHKWLMAFVGIQFLFWSITGVYMVTMDIHYIHGETLAKSEEAKIDLASMDYSIVKLAADYPKASQVTLTQSMGRPLYSFINGENGKVAIDAKTGAVQALVDETKAKEIAQYHYALNHQIDSIRLIKSATNLPAELSPRHLPVWRVTFEQFSTPTFYISQQTGSLVAKRHDYWRLFDWMWRFHIMDYYDGENVSNWFLFLVATLGLMGAITGAVLTYYRVLSPNKKRVI</sequence>
<feature type="transmembrane region" description="Helical" evidence="1">
    <location>
        <begin position="12"/>
        <end position="31"/>
    </location>
</feature>
<evidence type="ECO:0000313" key="5">
    <source>
        <dbReference type="Proteomes" id="UP000305874"/>
    </source>
</evidence>
<dbReference type="EMBL" id="JXXZ01000010">
    <property type="protein sequence ID" value="KJY98459.1"/>
    <property type="molecule type" value="Genomic_DNA"/>
</dbReference>
<comment type="caution">
    <text evidence="2">The sequence shown here is derived from an EMBL/GenBank/DDBJ whole genome shotgun (WGS) entry which is preliminary data.</text>
</comment>
<evidence type="ECO:0000313" key="2">
    <source>
        <dbReference type="EMBL" id="KJY98459.1"/>
    </source>
</evidence>
<name>A0A0F4PTN1_9GAMM</name>
<dbReference type="Proteomes" id="UP000033664">
    <property type="component" value="Unassembled WGS sequence"/>
</dbReference>
<evidence type="ECO:0000313" key="3">
    <source>
        <dbReference type="EMBL" id="TMP87173.1"/>
    </source>
</evidence>
<dbReference type="PATRIC" id="fig|151081.8.peg.2233"/>